<dbReference type="Pfam" id="PF18944">
    <property type="entry name" value="DUF5691"/>
    <property type="match status" value="1"/>
</dbReference>
<evidence type="ECO:0000313" key="2">
    <source>
        <dbReference type="Proteomes" id="UP001147700"/>
    </source>
</evidence>
<dbReference type="RefSeq" id="WP_270006665.1">
    <property type="nucleotide sequence ID" value="NZ_JAPCID010000042.1"/>
</dbReference>
<comment type="caution">
    <text evidence="1">The sequence shown here is derived from an EMBL/GenBank/DDBJ whole genome shotgun (WGS) entry which is preliminary data.</text>
</comment>
<keyword evidence="2" id="KW-1185">Reference proteome</keyword>
<dbReference type="EMBL" id="JAPCID010000042">
    <property type="protein sequence ID" value="MDA0140642.1"/>
    <property type="molecule type" value="Genomic_DNA"/>
</dbReference>
<reference evidence="1" key="1">
    <citation type="submission" date="2022-10" db="EMBL/GenBank/DDBJ databases">
        <title>The WGS of Solirubrobacter sp. CPCC 204708.</title>
        <authorList>
            <person name="Jiang Z."/>
        </authorList>
    </citation>
    <scope>NUCLEOTIDE SEQUENCE</scope>
    <source>
        <strain evidence="1">CPCC 204708</strain>
    </source>
</reference>
<protein>
    <submittedName>
        <fullName evidence="1">DUF5691 domain-containing protein</fullName>
    </submittedName>
</protein>
<sequence>MSWDELVAVALIGTDRRPVDADAPPGAPGELGAALDGRGVEDRLLASAAAWTVARRAGARAGAPRVVEPAEPDPRPLCSGPAAGRLDGLLEVRWLVEDWLALAQEHGVRPPPELVPALLDWAEDRPERYAAAAAAAGPLGRWLAAREPRWAYVLPVDEADWAHAEDRVDLLRRYRRQDPDAARELLASTWAEETWEDRQAFLQELEVGLSDADESLLELALSDRRKPVRDVAAALLTRLPRSAFAARAAAEALPLLRVEDGEIVATLPEARGRRSERLTELLAAAPLSTWDIAMVGLPVKDDLAAAVHEGWMLAALRQRDVEWGRALGLLELLPREEAEARAAAADDPLLAAEPLEWTWGPELSNAVVASVKRRREAGGRDVDVAFVGRRLDPRTDIEPLRDLGGRDITRLCDLLDTRAAMLSEFA</sequence>
<accession>A0ABT4RQ50</accession>
<dbReference type="InterPro" id="IPR043746">
    <property type="entry name" value="DUF5691"/>
</dbReference>
<name>A0ABT4RQ50_9ACTN</name>
<evidence type="ECO:0000313" key="1">
    <source>
        <dbReference type="EMBL" id="MDA0140642.1"/>
    </source>
</evidence>
<gene>
    <name evidence="1" type="ORF">OJ962_24305</name>
</gene>
<dbReference type="Proteomes" id="UP001147700">
    <property type="component" value="Unassembled WGS sequence"/>
</dbReference>
<proteinExistence type="predicted"/>
<organism evidence="1 2">
    <name type="scientific">Solirubrobacter deserti</name>
    <dbReference type="NCBI Taxonomy" id="2282478"/>
    <lineage>
        <taxon>Bacteria</taxon>
        <taxon>Bacillati</taxon>
        <taxon>Actinomycetota</taxon>
        <taxon>Thermoleophilia</taxon>
        <taxon>Solirubrobacterales</taxon>
        <taxon>Solirubrobacteraceae</taxon>
        <taxon>Solirubrobacter</taxon>
    </lineage>
</organism>